<evidence type="ECO:0000259" key="2">
    <source>
        <dbReference type="Pfam" id="PF17289"/>
    </source>
</evidence>
<gene>
    <name evidence="3" type="ORF">AUP44_02520</name>
</gene>
<proteinExistence type="predicted"/>
<keyword evidence="1" id="KW-1188">Viral release from host cell</keyword>
<dbReference type="NCBIfam" id="TIGR01630">
    <property type="entry name" value="psiM2_ORF9"/>
    <property type="match status" value="1"/>
</dbReference>
<dbReference type="AlphaFoldDB" id="A0A161PYP1"/>
<evidence type="ECO:0000313" key="4">
    <source>
        <dbReference type="Proteomes" id="UP000075787"/>
    </source>
</evidence>
<dbReference type="Gene3D" id="3.30.420.240">
    <property type="match status" value="1"/>
</dbReference>
<reference evidence="3 4" key="1">
    <citation type="submission" date="2015-12" db="EMBL/GenBank/DDBJ databases">
        <title>Genome sequence of Tistrella mobilis MCCC 1A02139.</title>
        <authorList>
            <person name="Lu L."/>
            <person name="Lai Q."/>
            <person name="Shao Z."/>
            <person name="Qian P."/>
        </authorList>
    </citation>
    <scope>NUCLEOTIDE SEQUENCE [LARGE SCALE GENOMIC DNA]</scope>
    <source>
        <strain evidence="3 4">MCCC 1A02139</strain>
    </source>
</reference>
<name>A0A161PYP1_9PROT</name>
<dbReference type="InterPro" id="IPR035421">
    <property type="entry name" value="Terminase_6C"/>
</dbReference>
<dbReference type="Pfam" id="PF17289">
    <property type="entry name" value="Terminase_6C"/>
    <property type="match status" value="1"/>
</dbReference>
<protein>
    <submittedName>
        <fullName evidence="3">Terminase</fullName>
    </submittedName>
</protein>
<organism evidence="3 4">
    <name type="scientific">Tistrella mobilis</name>
    <dbReference type="NCBI Taxonomy" id="171437"/>
    <lineage>
        <taxon>Bacteria</taxon>
        <taxon>Pseudomonadati</taxon>
        <taxon>Pseudomonadota</taxon>
        <taxon>Alphaproteobacteria</taxon>
        <taxon>Geminicoccales</taxon>
        <taxon>Geminicoccaceae</taxon>
        <taxon>Tistrella</taxon>
    </lineage>
</organism>
<evidence type="ECO:0000313" key="3">
    <source>
        <dbReference type="EMBL" id="KYO56891.1"/>
    </source>
</evidence>
<dbReference type="InterPro" id="IPR006517">
    <property type="entry name" value="Phage_terminase_lsu-like_C"/>
</dbReference>
<dbReference type="EMBL" id="LPZR01000035">
    <property type="protein sequence ID" value="KYO56891.1"/>
    <property type="molecule type" value="Genomic_DNA"/>
</dbReference>
<dbReference type="Proteomes" id="UP000075787">
    <property type="component" value="Unassembled WGS sequence"/>
</dbReference>
<comment type="caution">
    <text evidence="3">The sequence shown here is derived from an EMBL/GenBank/DDBJ whole genome shotgun (WGS) entry which is preliminary data.</text>
</comment>
<dbReference type="RefSeq" id="WP_062761797.1">
    <property type="nucleotide sequence ID" value="NZ_CP121045.1"/>
</dbReference>
<sequence length="469" mass="52163">MTPPGNALELLAARHFPSFLARCFNTVDPGSRFFGNWHIDLMAEYLEAVRRGEIRRLIVNVPPRSLKSLTISVAYPAWRLGHDPALRVVVASYAHELARRHSLDTRAVMKSDWYRSLFPATRIRRGRDRAQRFSTTANGFRFATSVGGTLTGDGGDLLIVDDPHDPRRAQSAALREATLTWFDQTFSTRLNDKRRGAMIVVMQRLHEADLSGHLLARGGWTHLSLPAEVESAQRIHFGRVQMVRHPGTPLHPEREGGDELAEARRMLGEAGYAAQYLQRPAPAAGGLIKAAWLRPAAMPDPARVRRVLQSWDTAYKADALNDPSVCLTVIEHEDGLHLAEVFRERLEYPALRREAARLAARWRPSVILVEDKASGQSLIQDLKAMPGRLPVQAVRPVADKLTRLAVTTPRLEAGGFTIEAGAGWADDFVREATIFPNAAHDDQVDALSQLLSWLDAERGRVVRLKLGGL</sequence>
<evidence type="ECO:0000256" key="1">
    <source>
        <dbReference type="ARBA" id="ARBA00022612"/>
    </source>
</evidence>
<feature type="domain" description="Terminase large subunit gp17-like C-terminal" evidence="2">
    <location>
        <begin position="310"/>
        <end position="451"/>
    </location>
</feature>
<dbReference type="GeneID" id="97241310"/>
<accession>A0A161PYP1</accession>